<dbReference type="EMBL" id="CM001879">
    <property type="protein sequence ID" value="EOX95201.1"/>
    <property type="molecule type" value="Genomic_DNA"/>
</dbReference>
<feature type="region of interest" description="Disordered" evidence="1">
    <location>
        <begin position="131"/>
        <end position="156"/>
    </location>
</feature>
<reference evidence="2 3" key="1">
    <citation type="journal article" date="2013" name="Genome Biol.">
        <title>The genome sequence of the most widely cultivated cacao type and its use to identify candidate genes regulating pod color.</title>
        <authorList>
            <person name="Motamayor J.C."/>
            <person name="Mockaitis K."/>
            <person name="Schmutz J."/>
            <person name="Haiminen N."/>
            <person name="Iii D.L."/>
            <person name="Cornejo O."/>
            <person name="Findley S.D."/>
            <person name="Zheng P."/>
            <person name="Utro F."/>
            <person name="Royaert S."/>
            <person name="Saski C."/>
            <person name="Jenkins J."/>
            <person name="Podicheti R."/>
            <person name="Zhao M."/>
            <person name="Scheffler B.E."/>
            <person name="Stack J.C."/>
            <person name="Feltus F.A."/>
            <person name="Mustiga G.M."/>
            <person name="Amores F."/>
            <person name="Phillips W."/>
            <person name="Marelli J.P."/>
            <person name="May G.D."/>
            <person name="Shapiro H."/>
            <person name="Ma J."/>
            <person name="Bustamante C.D."/>
            <person name="Schnell R.J."/>
            <person name="Main D."/>
            <person name="Gilbert D."/>
            <person name="Parida L."/>
            <person name="Kuhn D.N."/>
        </authorList>
    </citation>
    <scope>NUCLEOTIDE SEQUENCE [LARGE SCALE GENOMIC DNA]</scope>
    <source>
        <strain evidence="3">cv. Matina 1-6</strain>
    </source>
</reference>
<evidence type="ECO:0000256" key="1">
    <source>
        <dbReference type="SAM" id="MobiDB-lite"/>
    </source>
</evidence>
<dbReference type="eggNOG" id="ENOG502S2P8">
    <property type="taxonomic scope" value="Eukaryota"/>
</dbReference>
<dbReference type="HOGENOM" id="CLU_102383_0_0_1"/>
<protein>
    <submittedName>
        <fullName evidence="2">Uncharacterized protein</fullName>
    </submittedName>
</protein>
<proteinExistence type="predicted"/>
<name>A0A061DT15_THECC</name>
<dbReference type="OMA" id="AAEMWRQ"/>
<dbReference type="Proteomes" id="UP000026915">
    <property type="component" value="Chromosome 1"/>
</dbReference>
<feature type="region of interest" description="Disordered" evidence="1">
    <location>
        <begin position="41"/>
        <end position="112"/>
    </location>
</feature>
<dbReference type="InParanoid" id="A0A061DT15"/>
<evidence type="ECO:0000313" key="3">
    <source>
        <dbReference type="Proteomes" id="UP000026915"/>
    </source>
</evidence>
<accession>A0A061DT15</accession>
<dbReference type="PANTHER" id="PTHR35985:SF1">
    <property type="entry name" value="OS07G0675200 PROTEIN"/>
    <property type="match status" value="1"/>
</dbReference>
<feature type="compositionally biased region" description="Basic and acidic residues" evidence="1">
    <location>
        <begin position="69"/>
        <end position="82"/>
    </location>
</feature>
<dbReference type="AlphaFoldDB" id="A0A061DT15"/>
<dbReference type="STRING" id="3641.A0A061DT15"/>
<feature type="compositionally biased region" description="Basic and acidic residues" evidence="1">
    <location>
        <begin position="141"/>
        <end position="156"/>
    </location>
</feature>
<dbReference type="Gramene" id="EOX95201">
    <property type="protein sequence ID" value="EOX95201"/>
    <property type="gene ID" value="TCM_004752"/>
</dbReference>
<dbReference type="PANTHER" id="PTHR35985">
    <property type="entry name" value="OS07G0675200 PROTEIN"/>
    <property type="match status" value="1"/>
</dbReference>
<evidence type="ECO:0000313" key="2">
    <source>
        <dbReference type="EMBL" id="EOX95201.1"/>
    </source>
</evidence>
<keyword evidence="3" id="KW-1185">Reference proteome</keyword>
<sequence>MQSRLATTASTSYLALYAAQDQTLFRRIAWGAAIKGRTADPTIHSGEVEAGPDVHRGEPQGIENSSDGHMLHEFRTETEHKPGYGTEPLMQPNMPHDSSPRLKSSPVNHPLEPNVQQRRSVSAAALEGVSCAGLDGTPWPESKENEQSDEREKELDNKEYYSHHKASPLSEIKVADTRNPITRATDGTVTEVVQNRRDVIGWRPEQLDTAEEALLRATKIWKENAMRGIPEAPHSRILRELRGEWF</sequence>
<organism evidence="2 3">
    <name type="scientific">Theobroma cacao</name>
    <name type="common">Cacao</name>
    <name type="synonym">Cocoa</name>
    <dbReference type="NCBI Taxonomy" id="3641"/>
    <lineage>
        <taxon>Eukaryota</taxon>
        <taxon>Viridiplantae</taxon>
        <taxon>Streptophyta</taxon>
        <taxon>Embryophyta</taxon>
        <taxon>Tracheophyta</taxon>
        <taxon>Spermatophyta</taxon>
        <taxon>Magnoliopsida</taxon>
        <taxon>eudicotyledons</taxon>
        <taxon>Gunneridae</taxon>
        <taxon>Pentapetalae</taxon>
        <taxon>rosids</taxon>
        <taxon>malvids</taxon>
        <taxon>Malvales</taxon>
        <taxon>Malvaceae</taxon>
        <taxon>Byttnerioideae</taxon>
        <taxon>Theobroma</taxon>
    </lineage>
</organism>
<gene>
    <name evidence="2" type="ORF">TCM_004752</name>
</gene>